<dbReference type="GO" id="GO:0047952">
    <property type="term" value="F:glycerol-3-phosphate dehydrogenase [NAD(P)+] activity"/>
    <property type="evidence" value="ECO:0007669"/>
    <property type="project" value="UniProtKB-UniRule"/>
</dbReference>
<feature type="binding site" evidence="13">
    <location>
        <position position="194"/>
    </location>
    <ligand>
        <name>sn-glycerol 3-phosphate</name>
        <dbReference type="ChEBI" id="CHEBI:57597"/>
    </ligand>
</feature>
<dbReference type="GO" id="GO:0051287">
    <property type="term" value="F:NAD binding"/>
    <property type="evidence" value="ECO:0007669"/>
    <property type="project" value="InterPro"/>
</dbReference>
<organism evidence="20 21">
    <name type="scientific">Bianquea renquensis</name>
    <dbReference type="NCBI Taxonomy" id="2763661"/>
    <lineage>
        <taxon>Bacteria</taxon>
        <taxon>Bacillati</taxon>
        <taxon>Bacillota</taxon>
        <taxon>Clostridia</taxon>
        <taxon>Eubacteriales</taxon>
        <taxon>Bianqueaceae</taxon>
        <taxon>Bianquea</taxon>
    </lineage>
</organism>
<dbReference type="FunFam" id="3.40.50.720:FF:000019">
    <property type="entry name" value="Glycerol-3-phosphate dehydrogenase [NAD(P)+]"/>
    <property type="match status" value="1"/>
</dbReference>
<dbReference type="Proteomes" id="UP000657006">
    <property type="component" value="Unassembled WGS sequence"/>
</dbReference>
<dbReference type="PRINTS" id="PR00077">
    <property type="entry name" value="GPDHDRGNASE"/>
</dbReference>
<evidence type="ECO:0000313" key="20">
    <source>
        <dbReference type="EMBL" id="MBC8544915.1"/>
    </source>
</evidence>
<feature type="binding site" evidence="13">
    <location>
        <position position="17"/>
    </location>
    <ligand>
        <name>NADPH</name>
        <dbReference type="ChEBI" id="CHEBI:57783"/>
    </ligand>
</feature>
<evidence type="ECO:0000256" key="17">
    <source>
        <dbReference type="RuleBase" id="RU000437"/>
    </source>
</evidence>
<feature type="domain" description="Glycerol-3-phosphate dehydrogenase NAD-dependent N-terminal" evidence="18">
    <location>
        <begin position="8"/>
        <end position="163"/>
    </location>
</feature>
<dbReference type="NCBIfam" id="NF000941">
    <property type="entry name" value="PRK00094.1-3"/>
    <property type="match status" value="1"/>
</dbReference>
<feature type="binding site" evidence="13">
    <location>
        <position position="247"/>
    </location>
    <ligand>
        <name>sn-glycerol 3-phosphate</name>
        <dbReference type="ChEBI" id="CHEBI:57597"/>
    </ligand>
</feature>
<dbReference type="EMBL" id="JACRSQ010000036">
    <property type="protein sequence ID" value="MBC8544915.1"/>
    <property type="molecule type" value="Genomic_DNA"/>
</dbReference>
<dbReference type="InterPro" id="IPR011128">
    <property type="entry name" value="G3P_DH_NAD-dep_N"/>
</dbReference>
<dbReference type="InterPro" id="IPR008927">
    <property type="entry name" value="6-PGluconate_DH-like_C_sf"/>
</dbReference>
<feature type="binding site" evidence="13">
    <location>
        <position position="258"/>
    </location>
    <ligand>
        <name>sn-glycerol 3-phosphate</name>
        <dbReference type="ChEBI" id="CHEBI:57597"/>
    </ligand>
</feature>
<evidence type="ECO:0000256" key="12">
    <source>
        <dbReference type="ARBA" id="ARBA00080511"/>
    </source>
</evidence>
<dbReference type="AlphaFoldDB" id="A0A926DTC1"/>
<feature type="binding site" evidence="16">
    <location>
        <position position="258"/>
    </location>
    <ligand>
        <name>NAD(+)</name>
        <dbReference type="ChEBI" id="CHEBI:57540"/>
    </ligand>
</feature>
<feature type="binding site" evidence="13">
    <location>
        <position position="257"/>
    </location>
    <ligand>
        <name>sn-glycerol 3-phosphate</name>
        <dbReference type="ChEBI" id="CHEBI:57597"/>
    </ligand>
</feature>
<accession>A0A926DTC1</accession>
<dbReference type="HAMAP" id="MF_00394">
    <property type="entry name" value="NAD_Glyc3P_dehydrog"/>
    <property type="match status" value="1"/>
</dbReference>
<evidence type="ECO:0000256" key="8">
    <source>
        <dbReference type="ARBA" id="ARBA00023264"/>
    </source>
</evidence>
<reference evidence="20" key="1">
    <citation type="submission" date="2020-08" db="EMBL/GenBank/DDBJ databases">
        <title>Genome public.</title>
        <authorList>
            <person name="Liu C."/>
            <person name="Sun Q."/>
        </authorList>
    </citation>
    <scope>NUCLEOTIDE SEQUENCE</scope>
    <source>
        <strain evidence="20">NSJ-32</strain>
    </source>
</reference>
<dbReference type="NCBIfam" id="NF000940">
    <property type="entry name" value="PRK00094.1-2"/>
    <property type="match status" value="1"/>
</dbReference>
<evidence type="ECO:0000256" key="11">
    <source>
        <dbReference type="ARBA" id="ARBA00069372"/>
    </source>
</evidence>
<feature type="binding site" evidence="13">
    <location>
        <position position="111"/>
    </location>
    <ligand>
        <name>sn-glycerol 3-phosphate</name>
        <dbReference type="ChEBI" id="CHEBI:57597"/>
    </ligand>
</feature>
<feature type="binding site" evidence="13">
    <location>
        <position position="259"/>
    </location>
    <ligand>
        <name>sn-glycerol 3-phosphate</name>
        <dbReference type="ChEBI" id="CHEBI:57597"/>
    </ligand>
</feature>
<comment type="caution">
    <text evidence="13">Lacks conserved residue(s) required for the propagation of feature annotation.</text>
</comment>
<evidence type="ECO:0000256" key="9">
    <source>
        <dbReference type="ARBA" id="ARBA00052716"/>
    </source>
</evidence>
<dbReference type="InterPro" id="IPR006168">
    <property type="entry name" value="G3P_DH_NAD-dep"/>
</dbReference>
<dbReference type="PIRSF" id="PIRSF000114">
    <property type="entry name" value="Glycerol-3-P_dh"/>
    <property type="match status" value="1"/>
</dbReference>
<dbReference type="Pfam" id="PF07479">
    <property type="entry name" value="NAD_Gly3P_dh_C"/>
    <property type="match status" value="1"/>
</dbReference>
<evidence type="ECO:0000256" key="14">
    <source>
        <dbReference type="PIRSR" id="PIRSR000114-1"/>
    </source>
</evidence>
<comment type="similarity">
    <text evidence="1 13 17">Belongs to the NAD-dependent glycerol-3-phosphate dehydrogenase family.</text>
</comment>
<dbReference type="RefSeq" id="WP_177718050.1">
    <property type="nucleotide sequence ID" value="NZ_JACRSQ010000036.1"/>
</dbReference>
<feature type="binding site" evidence="13">
    <location>
        <position position="38"/>
    </location>
    <ligand>
        <name>NADPH</name>
        <dbReference type="ChEBI" id="CHEBI:57783"/>
    </ligand>
</feature>
<feature type="binding site" evidence="15">
    <location>
        <begin position="258"/>
        <end position="259"/>
    </location>
    <ligand>
        <name>substrate</name>
    </ligand>
</feature>
<dbReference type="NCBIfam" id="NF000942">
    <property type="entry name" value="PRK00094.1-4"/>
    <property type="match status" value="1"/>
</dbReference>
<keyword evidence="8 13" id="KW-1208">Phospholipid metabolism</keyword>
<comment type="catalytic activity">
    <reaction evidence="13">
        <text>sn-glycerol 3-phosphate + NAD(+) = dihydroxyacetone phosphate + NADH + H(+)</text>
        <dbReference type="Rhea" id="RHEA:11092"/>
        <dbReference type="ChEBI" id="CHEBI:15378"/>
        <dbReference type="ChEBI" id="CHEBI:57540"/>
        <dbReference type="ChEBI" id="CHEBI:57597"/>
        <dbReference type="ChEBI" id="CHEBI:57642"/>
        <dbReference type="ChEBI" id="CHEBI:57945"/>
        <dbReference type="EC" id="1.1.1.94"/>
    </reaction>
</comment>
<feature type="binding site" evidence="13">
    <location>
        <position position="111"/>
    </location>
    <ligand>
        <name>NADPH</name>
        <dbReference type="ChEBI" id="CHEBI:57783"/>
    </ligand>
</feature>
<feature type="binding site" evidence="15">
    <location>
        <position position="111"/>
    </location>
    <ligand>
        <name>substrate</name>
    </ligand>
</feature>
<dbReference type="GO" id="GO:0046167">
    <property type="term" value="P:glycerol-3-phosphate biosynthetic process"/>
    <property type="evidence" value="ECO:0007669"/>
    <property type="project" value="UniProtKB-UniRule"/>
</dbReference>
<evidence type="ECO:0000256" key="4">
    <source>
        <dbReference type="ARBA" id="ARBA00023002"/>
    </source>
</evidence>
<dbReference type="EC" id="1.1.1.94" evidence="10 13"/>
<keyword evidence="7 13" id="KW-0594">Phospholipid biosynthesis</keyword>
<keyword evidence="13" id="KW-0963">Cytoplasm</keyword>
<dbReference type="GO" id="GO:0006650">
    <property type="term" value="P:glycerophospholipid metabolic process"/>
    <property type="evidence" value="ECO:0007669"/>
    <property type="project" value="UniProtKB-UniRule"/>
</dbReference>
<keyword evidence="6 13" id="KW-0443">Lipid metabolism</keyword>
<dbReference type="SUPFAM" id="SSF48179">
    <property type="entry name" value="6-phosphogluconate dehydrogenase C-terminal domain-like"/>
    <property type="match status" value="1"/>
</dbReference>
<feature type="binding site" evidence="13">
    <location>
        <position position="139"/>
    </location>
    <ligand>
        <name>sn-glycerol 3-phosphate</name>
        <dbReference type="ChEBI" id="CHEBI:57597"/>
    </ligand>
</feature>
<keyword evidence="5 13" id="KW-0520">NAD</keyword>
<comment type="catalytic activity">
    <reaction evidence="9">
        <text>sn-glycerol 3-phosphate + NADP(+) = dihydroxyacetone phosphate + NADPH + H(+)</text>
        <dbReference type="Rhea" id="RHEA:11096"/>
        <dbReference type="ChEBI" id="CHEBI:15378"/>
        <dbReference type="ChEBI" id="CHEBI:57597"/>
        <dbReference type="ChEBI" id="CHEBI:57642"/>
        <dbReference type="ChEBI" id="CHEBI:57783"/>
        <dbReference type="ChEBI" id="CHEBI:58349"/>
        <dbReference type="EC" id="1.1.1.94"/>
    </reaction>
    <physiologicalReaction direction="right-to-left" evidence="9">
        <dbReference type="Rhea" id="RHEA:11098"/>
    </physiologicalReaction>
</comment>
<gene>
    <name evidence="13" type="primary">gpsA</name>
    <name evidence="20" type="ORF">H8730_15325</name>
</gene>
<feature type="active site" description="Proton acceptor" evidence="13 14">
    <location>
        <position position="194"/>
    </location>
</feature>
<evidence type="ECO:0000256" key="1">
    <source>
        <dbReference type="ARBA" id="ARBA00011009"/>
    </source>
</evidence>
<feature type="binding site" evidence="13">
    <location>
        <position position="258"/>
    </location>
    <ligand>
        <name>NADPH</name>
        <dbReference type="ChEBI" id="CHEBI:57783"/>
    </ligand>
</feature>
<dbReference type="GO" id="GO:0005829">
    <property type="term" value="C:cytosol"/>
    <property type="evidence" value="ECO:0007669"/>
    <property type="project" value="TreeGrafter"/>
</dbReference>
<proteinExistence type="inferred from homology"/>
<evidence type="ECO:0000256" key="7">
    <source>
        <dbReference type="ARBA" id="ARBA00023209"/>
    </source>
</evidence>
<keyword evidence="4 13" id="KW-0560">Oxidoreductase</keyword>
<keyword evidence="3 13" id="KW-0521">NADP</keyword>
<name>A0A926DTC1_9FIRM</name>
<feature type="binding site" evidence="16">
    <location>
        <begin position="13"/>
        <end position="18"/>
    </location>
    <ligand>
        <name>NAD(+)</name>
        <dbReference type="ChEBI" id="CHEBI:57540"/>
    </ligand>
</feature>
<protein>
    <recommendedName>
        <fullName evidence="11 13">Glycerol-3-phosphate dehydrogenase [NAD(P)+]</fullName>
        <ecNumber evidence="10 13">1.1.1.94</ecNumber>
    </recommendedName>
    <alternativeName>
        <fullName evidence="13">NAD(P)(+)-dependent glycerol-3-phosphate dehydrogenase</fullName>
    </alternativeName>
    <alternativeName>
        <fullName evidence="12 13">NAD(P)H-dependent dihydroxyacetone-phosphate reductase</fullName>
    </alternativeName>
</protein>
<feature type="binding site" evidence="13">
    <location>
        <position position="284"/>
    </location>
    <ligand>
        <name>NADPH</name>
        <dbReference type="ChEBI" id="CHEBI:57783"/>
    </ligand>
</feature>
<comment type="caution">
    <text evidence="20">The sequence shown here is derived from an EMBL/GenBank/DDBJ whole genome shotgun (WGS) entry which is preliminary data.</text>
</comment>
<evidence type="ECO:0000259" key="19">
    <source>
        <dbReference type="Pfam" id="PF07479"/>
    </source>
</evidence>
<dbReference type="Gene3D" id="3.40.50.720">
    <property type="entry name" value="NAD(P)-binding Rossmann-like Domain"/>
    <property type="match status" value="1"/>
</dbReference>
<sequence length="352" mass="38430">METLHREKVAVMGSGSWGTALAVLLAENGHDVALWSYRQEEAEAMAAEGENREFLPGIAIPKSIQITWDCEKALTGRQAVVLATPSSYLRSTLQRFKGHLERGALLINVAKGLEESTLQTLGQVIAQECPEHQVAALSGPSHAEEVSRKIPTTVVASSASRAAAERTQGLFMNEYFRVYTNPDLLGVELGGALKNVIALAAGISDGLGCGDNTKAALMTRGITEIARLGTAMGADFHTFNGLSGIGDLIVTCTSMHSRNRRAGILIGQGKSLTEALGEVHMVVEGVYTAQAAVKFMERYHVEMPITRTVYQVLYEELPIQGVMKNLMEREKKSEDLSWHLVTEHQVRWQEER</sequence>
<dbReference type="GO" id="GO:0046168">
    <property type="term" value="P:glycerol-3-phosphate catabolic process"/>
    <property type="evidence" value="ECO:0007669"/>
    <property type="project" value="InterPro"/>
</dbReference>
<dbReference type="InterPro" id="IPR006109">
    <property type="entry name" value="G3P_DH_NAD-dep_C"/>
</dbReference>
<feature type="binding site" evidence="13">
    <location>
        <position position="16"/>
    </location>
    <ligand>
        <name>NADPH</name>
        <dbReference type="ChEBI" id="CHEBI:57783"/>
    </ligand>
</feature>
<evidence type="ECO:0000256" key="13">
    <source>
        <dbReference type="HAMAP-Rule" id="MF_00394"/>
    </source>
</evidence>
<evidence type="ECO:0000256" key="16">
    <source>
        <dbReference type="PIRSR" id="PIRSR000114-3"/>
    </source>
</evidence>
<comment type="subcellular location">
    <subcellularLocation>
        <location evidence="13">Cytoplasm</location>
    </subcellularLocation>
</comment>
<dbReference type="PANTHER" id="PTHR11728">
    <property type="entry name" value="GLYCEROL-3-PHOSPHATE DEHYDROGENASE"/>
    <property type="match status" value="1"/>
</dbReference>
<keyword evidence="2 13" id="KW-0444">Lipid biosynthesis</keyword>
<dbReference type="FunFam" id="1.10.1040.10:FF:000001">
    <property type="entry name" value="Glycerol-3-phosphate dehydrogenase [NAD(P)+]"/>
    <property type="match status" value="1"/>
</dbReference>
<evidence type="ECO:0000256" key="3">
    <source>
        <dbReference type="ARBA" id="ARBA00022857"/>
    </source>
</evidence>
<dbReference type="PANTHER" id="PTHR11728:SF1">
    <property type="entry name" value="GLYCEROL-3-PHOSPHATE DEHYDROGENASE [NAD(+)] 2, CHLOROPLASTIC"/>
    <property type="match status" value="1"/>
</dbReference>
<comment type="pathway">
    <text evidence="13">Membrane lipid metabolism; glycerophospholipid metabolism.</text>
</comment>
<dbReference type="InterPro" id="IPR036291">
    <property type="entry name" value="NAD(P)-bd_dom_sf"/>
</dbReference>
<dbReference type="InterPro" id="IPR013328">
    <property type="entry name" value="6PGD_dom2"/>
</dbReference>
<feature type="binding site" evidence="16">
    <location>
        <position position="143"/>
    </location>
    <ligand>
        <name>NAD(+)</name>
        <dbReference type="ChEBI" id="CHEBI:57540"/>
    </ligand>
</feature>
<keyword evidence="21" id="KW-1185">Reference proteome</keyword>
<keyword evidence="13" id="KW-0547">Nucleotide-binding</keyword>
<dbReference type="GO" id="GO:0008654">
    <property type="term" value="P:phospholipid biosynthetic process"/>
    <property type="evidence" value="ECO:0007669"/>
    <property type="project" value="UniProtKB-KW"/>
</dbReference>
<evidence type="ECO:0000259" key="18">
    <source>
        <dbReference type="Pfam" id="PF01210"/>
    </source>
</evidence>
<feature type="binding site" evidence="13">
    <location>
        <position position="143"/>
    </location>
    <ligand>
        <name>NADPH</name>
        <dbReference type="ChEBI" id="CHEBI:57783"/>
    </ligand>
</feature>
<evidence type="ECO:0000256" key="6">
    <source>
        <dbReference type="ARBA" id="ARBA00023098"/>
    </source>
</evidence>
<evidence type="ECO:0000256" key="10">
    <source>
        <dbReference type="ARBA" id="ARBA00066687"/>
    </source>
</evidence>
<feature type="binding site" evidence="13">
    <location>
        <position position="141"/>
    </location>
    <ligand>
        <name>sn-glycerol 3-phosphate</name>
        <dbReference type="ChEBI" id="CHEBI:57597"/>
    </ligand>
</feature>
<feature type="domain" description="Glycerol-3-phosphate dehydrogenase NAD-dependent C-terminal" evidence="19">
    <location>
        <begin position="183"/>
        <end position="323"/>
    </location>
</feature>
<feature type="binding site" evidence="13">
    <location>
        <position position="282"/>
    </location>
    <ligand>
        <name>NADPH</name>
        <dbReference type="ChEBI" id="CHEBI:57783"/>
    </ligand>
</feature>
<comment type="function">
    <text evidence="13">Catalyzes the reduction of the glycolytic intermediate dihydroxyacetone phosphate (DHAP) to sn-glycerol 3-phosphate (G3P), the key precursor for phospholipid synthesis.</text>
</comment>
<evidence type="ECO:0000256" key="5">
    <source>
        <dbReference type="ARBA" id="ARBA00023027"/>
    </source>
</evidence>
<evidence type="ECO:0000256" key="2">
    <source>
        <dbReference type="ARBA" id="ARBA00022516"/>
    </source>
</evidence>
<dbReference type="SUPFAM" id="SSF51735">
    <property type="entry name" value="NAD(P)-binding Rossmann-fold domains"/>
    <property type="match status" value="1"/>
</dbReference>
<dbReference type="Pfam" id="PF01210">
    <property type="entry name" value="NAD_Gly3P_dh_N"/>
    <property type="match status" value="1"/>
</dbReference>
<dbReference type="GO" id="GO:0005975">
    <property type="term" value="P:carbohydrate metabolic process"/>
    <property type="evidence" value="ECO:0007669"/>
    <property type="project" value="InterPro"/>
</dbReference>
<dbReference type="Gene3D" id="1.10.1040.10">
    <property type="entry name" value="N-(1-d-carboxylethyl)-l-norvaline Dehydrogenase, domain 2"/>
    <property type="match status" value="1"/>
</dbReference>
<evidence type="ECO:0000313" key="21">
    <source>
        <dbReference type="Proteomes" id="UP000657006"/>
    </source>
</evidence>
<evidence type="ECO:0000256" key="15">
    <source>
        <dbReference type="PIRSR" id="PIRSR000114-2"/>
    </source>
</evidence>